<proteinExistence type="predicted"/>
<dbReference type="InterPro" id="IPR027417">
    <property type="entry name" value="P-loop_NTPase"/>
</dbReference>
<evidence type="ECO:0000313" key="4">
    <source>
        <dbReference type="EMBL" id="MBG0569093.1"/>
    </source>
</evidence>
<dbReference type="PANTHER" id="PTHR47691">
    <property type="entry name" value="REGULATOR-RELATED"/>
    <property type="match status" value="1"/>
</dbReference>
<protein>
    <recommendedName>
        <fullName evidence="6">Tetratricopeptide repeat protein</fullName>
    </recommendedName>
</protein>
<keyword evidence="2" id="KW-0812">Transmembrane</keyword>
<dbReference type="InterPro" id="IPR011990">
    <property type="entry name" value="TPR-like_helical_dom_sf"/>
</dbReference>
<feature type="compositionally biased region" description="Basic residues" evidence="1">
    <location>
        <begin position="714"/>
        <end position="723"/>
    </location>
</feature>
<dbReference type="RefSeq" id="WP_196416688.1">
    <property type="nucleotide sequence ID" value="NZ_JADQTO010000013.1"/>
</dbReference>
<dbReference type="EMBL" id="JADQTO010000053">
    <property type="protein sequence ID" value="MBG0569093.1"/>
    <property type="molecule type" value="Genomic_DNA"/>
</dbReference>
<dbReference type="Pfam" id="PF13424">
    <property type="entry name" value="TPR_12"/>
    <property type="match status" value="1"/>
</dbReference>
<keyword evidence="2" id="KW-1133">Transmembrane helix</keyword>
<dbReference type="Gene3D" id="1.25.40.10">
    <property type="entry name" value="Tetratricopeptide repeat domain"/>
    <property type="match status" value="1"/>
</dbReference>
<feature type="region of interest" description="Disordered" evidence="1">
    <location>
        <begin position="689"/>
        <end position="731"/>
    </location>
</feature>
<gene>
    <name evidence="3" type="ORF">I4J89_25935</name>
    <name evidence="4" type="ORF">I4J89_47565</name>
</gene>
<dbReference type="PRINTS" id="PR00364">
    <property type="entry name" value="DISEASERSIST"/>
</dbReference>
<keyword evidence="5" id="KW-1185">Reference proteome</keyword>
<feature type="transmembrane region" description="Helical" evidence="2">
    <location>
        <begin position="42"/>
        <end position="62"/>
    </location>
</feature>
<dbReference type="SUPFAM" id="SSF52540">
    <property type="entry name" value="P-loop containing nucleoside triphosphate hydrolases"/>
    <property type="match status" value="1"/>
</dbReference>
<name>A0A931CKK5_9ACTN</name>
<accession>A0A931CKK5</accession>
<dbReference type="Proteomes" id="UP000598146">
    <property type="component" value="Unassembled WGS sequence"/>
</dbReference>
<comment type="caution">
    <text evidence="4">The sequence shown here is derived from an EMBL/GenBank/DDBJ whole genome shotgun (WGS) entry which is preliminary data.</text>
</comment>
<feature type="transmembrane region" description="Helical" evidence="2">
    <location>
        <begin position="6"/>
        <end position="30"/>
    </location>
</feature>
<dbReference type="AlphaFoldDB" id="A0A931CKK5"/>
<evidence type="ECO:0000313" key="5">
    <source>
        <dbReference type="Proteomes" id="UP000598146"/>
    </source>
</evidence>
<reference evidence="4" key="1">
    <citation type="submission" date="2020-11" db="EMBL/GenBank/DDBJ databases">
        <title>Isolation and identification of active actinomycetes.</title>
        <authorList>
            <person name="Sun X."/>
        </authorList>
    </citation>
    <scope>NUCLEOTIDE SEQUENCE</scope>
    <source>
        <strain evidence="4">NEAU-A11</strain>
    </source>
</reference>
<evidence type="ECO:0008006" key="6">
    <source>
        <dbReference type="Google" id="ProtNLM"/>
    </source>
</evidence>
<sequence length="970" mass="103478">MRSKPPWAGLSVFLIAVGTVAGDLVVNAAAGSLGDLTKHRTVLLAAATGVAVLAGLVALRQWRGDEPADQEPAGTGAAGMVSLVPPADLAEQRVRGRDAVIAELTRIFSLRGRRAPRVRVLSGLGGSGKTAVAGVVAHRLRRRGVDVWWVSGATATGLQAGMRALAYALGATEGDVNRAWSTSGDAPGLLWRLLEARSRRWLLVIDNADDVDALAAEGETVAAARGWLRPVPSGRGAILVTSRDGDPSSWARWCQIRPIGVLNSQDGARVLRDQAGDPAGSWDDAVALAERLGGLPLALRLAGGYLASTNRVPLPGAITTYAAYRDAYGRGGVTAVFGMPDAALTDERARGVIGRTWELSLDLLAGRGLGAGRPLLRLLAGLADAPIPYERVLDAAVLAGSEPFAGLDEARLRELLQALAGLSLIDLETRGTPPARRPLTVRLHPLVRDTARTPDSLGLAVELVGRAASDEIAGRPEDPAGWPLWQLLDPHLTHLSGAAAGAPIEVFLNAASGALRAVRHLNISGLYPAAEQTGREVAKACAQRLGADHPATLRARAQLAAVLGASGRPEAARTELSGLLSLFVRSLGETHPDTLEVRGSLARWTGESGDTAAARDQLAALVPLYAERFGEEHIETLRVRANLASAAGDEWAMRDQFADLIPVYERVCVPTHPDTLRARANLVEAGGARLDARGPSPKSLSCTRRFTAPSTPRRCARTRRGRGGSRSPANLHEPPDVLLGFSADRGAEAGVDIVLAVDVLLVQQAAASHRRHQIFEQVRGRPSRVEQCHPQRSTLGVLIVVVRLVGSVKVSLNQYIIEVRDDSFGDQHGVSDHFNDHPVHRVTELDEAQNLDGTIERQSLEIISSGQHPCRIDLGHGRDDVHRRLQPVRGRHARGRRVERCQQPLPSQRILQQGGVRGGHMQWTRASAAQHHGLHRSPRQVATLGHLHGLDLGLNVGEHRIALLLVADRV</sequence>
<dbReference type="SUPFAM" id="SSF48452">
    <property type="entry name" value="TPR-like"/>
    <property type="match status" value="1"/>
</dbReference>
<dbReference type="EMBL" id="JADQTO010000013">
    <property type="protein sequence ID" value="MBG0564896.1"/>
    <property type="molecule type" value="Genomic_DNA"/>
</dbReference>
<keyword evidence="2" id="KW-0472">Membrane</keyword>
<evidence type="ECO:0000256" key="2">
    <source>
        <dbReference type="SAM" id="Phobius"/>
    </source>
</evidence>
<dbReference type="PANTHER" id="PTHR47691:SF3">
    <property type="entry name" value="HTH-TYPE TRANSCRIPTIONAL REGULATOR RV0890C-RELATED"/>
    <property type="match status" value="1"/>
</dbReference>
<dbReference type="Gene3D" id="3.40.50.300">
    <property type="entry name" value="P-loop containing nucleotide triphosphate hydrolases"/>
    <property type="match status" value="1"/>
</dbReference>
<evidence type="ECO:0000313" key="3">
    <source>
        <dbReference type="EMBL" id="MBG0564896.1"/>
    </source>
</evidence>
<organism evidence="4 5">
    <name type="scientific">Actinoplanes aureus</name>
    <dbReference type="NCBI Taxonomy" id="2792083"/>
    <lineage>
        <taxon>Bacteria</taxon>
        <taxon>Bacillati</taxon>
        <taxon>Actinomycetota</taxon>
        <taxon>Actinomycetes</taxon>
        <taxon>Micromonosporales</taxon>
        <taxon>Micromonosporaceae</taxon>
        <taxon>Actinoplanes</taxon>
    </lineage>
</organism>
<evidence type="ECO:0000256" key="1">
    <source>
        <dbReference type="SAM" id="MobiDB-lite"/>
    </source>
</evidence>